<dbReference type="PANTHER" id="PTHR33508:SF1">
    <property type="entry name" value="UPF0056 MEMBRANE PROTEIN YHCE"/>
    <property type="match status" value="1"/>
</dbReference>
<evidence type="ECO:0000256" key="1">
    <source>
        <dbReference type="ARBA" id="ARBA00004651"/>
    </source>
</evidence>
<evidence type="ECO:0000256" key="5">
    <source>
        <dbReference type="ARBA" id="ARBA00022989"/>
    </source>
</evidence>
<dbReference type="KEGG" id="mbn:Mboo_0561"/>
<accession>A7I5R8</accession>
<keyword evidence="5 7" id="KW-1133">Transmembrane helix</keyword>
<dbReference type="NCBIfam" id="TIGR00427">
    <property type="entry name" value="NAAT family transporter"/>
    <property type="match status" value="1"/>
</dbReference>
<organism evidence="8 9">
    <name type="scientific">Methanoregula boonei (strain DSM 21154 / JCM 14090 / 6A8)</name>
    <dbReference type="NCBI Taxonomy" id="456442"/>
    <lineage>
        <taxon>Archaea</taxon>
        <taxon>Methanobacteriati</taxon>
        <taxon>Methanobacteriota</taxon>
        <taxon>Stenosarchaea group</taxon>
        <taxon>Methanomicrobia</taxon>
        <taxon>Methanomicrobiales</taxon>
        <taxon>Methanoregulaceae</taxon>
        <taxon>Methanoregula</taxon>
    </lineage>
</organism>
<feature type="transmembrane region" description="Helical" evidence="7">
    <location>
        <begin position="181"/>
        <end position="205"/>
    </location>
</feature>
<name>A7I5R8_METB6</name>
<evidence type="ECO:0000256" key="3">
    <source>
        <dbReference type="ARBA" id="ARBA00022475"/>
    </source>
</evidence>
<keyword evidence="4 7" id="KW-0812">Transmembrane</keyword>
<dbReference type="HOGENOM" id="CLU_079909_2_1_2"/>
<evidence type="ECO:0000256" key="4">
    <source>
        <dbReference type="ARBA" id="ARBA00022692"/>
    </source>
</evidence>
<keyword evidence="9" id="KW-1185">Reference proteome</keyword>
<feature type="transmembrane region" description="Helical" evidence="7">
    <location>
        <begin position="50"/>
        <end position="75"/>
    </location>
</feature>
<evidence type="ECO:0000313" key="9">
    <source>
        <dbReference type="Proteomes" id="UP000002408"/>
    </source>
</evidence>
<dbReference type="eggNOG" id="arCOG01997">
    <property type="taxonomic scope" value="Archaea"/>
</dbReference>
<feature type="transmembrane region" description="Helical" evidence="7">
    <location>
        <begin position="14"/>
        <end position="38"/>
    </location>
</feature>
<dbReference type="Pfam" id="PF01914">
    <property type="entry name" value="MarC"/>
    <property type="match status" value="1"/>
</dbReference>
<feature type="transmembrane region" description="Helical" evidence="7">
    <location>
        <begin position="81"/>
        <end position="101"/>
    </location>
</feature>
<protein>
    <recommendedName>
        <fullName evidence="7">UPF0056 membrane protein</fullName>
    </recommendedName>
</protein>
<feature type="transmembrane region" description="Helical" evidence="7">
    <location>
        <begin position="141"/>
        <end position="161"/>
    </location>
</feature>
<evidence type="ECO:0000256" key="7">
    <source>
        <dbReference type="RuleBase" id="RU362048"/>
    </source>
</evidence>
<dbReference type="AlphaFoldDB" id="A7I5R8"/>
<dbReference type="Proteomes" id="UP000002408">
    <property type="component" value="Chromosome"/>
</dbReference>
<gene>
    <name evidence="8" type="ordered locus">Mboo_0561</name>
</gene>
<comment type="subcellular location">
    <subcellularLocation>
        <location evidence="1 7">Cell membrane</location>
        <topology evidence="1 7">Multi-pass membrane protein</topology>
    </subcellularLocation>
</comment>
<keyword evidence="3" id="KW-1003">Cell membrane</keyword>
<evidence type="ECO:0000256" key="2">
    <source>
        <dbReference type="ARBA" id="ARBA00009784"/>
    </source>
</evidence>
<evidence type="ECO:0000256" key="6">
    <source>
        <dbReference type="ARBA" id="ARBA00023136"/>
    </source>
</evidence>
<feature type="transmembrane region" description="Helical" evidence="7">
    <location>
        <begin position="113"/>
        <end position="135"/>
    </location>
</feature>
<proteinExistence type="inferred from homology"/>
<keyword evidence="6 7" id="KW-0472">Membrane</keyword>
<dbReference type="STRING" id="456442.Mboo_0561"/>
<dbReference type="InterPro" id="IPR002771">
    <property type="entry name" value="Multi_antbiot-R_MarC"/>
</dbReference>
<evidence type="ECO:0000313" key="8">
    <source>
        <dbReference type="EMBL" id="ABS55079.1"/>
    </source>
</evidence>
<comment type="similarity">
    <text evidence="2 7">Belongs to the UPF0056 (MarC) family.</text>
</comment>
<dbReference type="GO" id="GO:0005886">
    <property type="term" value="C:plasma membrane"/>
    <property type="evidence" value="ECO:0007669"/>
    <property type="project" value="UniProtKB-SubCell"/>
</dbReference>
<sequence>MIRSIDMTDIISGIIYAFAALFIILDPILSVPIFAGMTKGQSAREIHKQAFIAVAVAGILMYIFLVFNTAIFSVLGLTLSTFQIAGGILLFLLGMEMALGIDLCKSKEQVPTAAGVVIGTPLLCGPGAITTVMLLSNDYGILIPFIAISLSLAATWVILYYSAAIQNILGTVITDIMGRVLGMLVAGIAVKIIFSGIIGTLGLSIHI</sequence>
<reference evidence="9" key="1">
    <citation type="journal article" date="2015" name="Microbiology">
        <title>Genome of Methanoregula boonei 6A8 reveals adaptations to oligotrophic peatland environments.</title>
        <authorList>
            <person name="Braeuer S."/>
            <person name="Cadillo-Quiroz H."/>
            <person name="Kyrpides N."/>
            <person name="Woyke T."/>
            <person name="Goodwin L."/>
            <person name="Detter C."/>
            <person name="Podell S."/>
            <person name="Yavitt J.B."/>
            <person name="Zinder S.H."/>
        </authorList>
    </citation>
    <scope>NUCLEOTIDE SEQUENCE [LARGE SCALE GENOMIC DNA]</scope>
    <source>
        <strain evidence="9">DSM 21154 / JCM 14090 / 6A8</strain>
    </source>
</reference>
<dbReference type="EMBL" id="CP000780">
    <property type="protein sequence ID" value="ABS55079.1"/>
    <property type="molecule type" value="Genomic_DNA"/>
</dbReference>
<dbReference type="PANTHER" id="PTHR33508">
    <property type="entry name" value="UPF0056 MEMBRANE PROTEIN YHCE"/>
    <property type="match status" value="1"/>
</dbReference>